<dbReference type="Pfam" id="PF00855">
    <property type="entry name" value="PWWP"/>
    <property type="match status" value="1"/>
</dbReference>
<gene>
    <name evidence="3" type="ORF">ZIOFF_059119</name>
</gene>
<dbReference type="SUPFAM" id="SSF63748">
    <property type="entry name" value="Tudor/PWWP/MBT"/>
    <property type="match status" value="1"/>
</dbReference>
<evidence type="ECO:0000313" key="3">
    <source>
        <dbReference type="EMBL" id="KAG6482488.1"/>
    </source>
</evidence>
<sequence length="387" mass="43998">MFFQVSDTITLVFPDSPHDRRRVHLRGPSSMEHDSHLVFDSAAVPRRRRQPGSRRVRSNLPAKDDFLSTAYNKTGSNSNDRVGTHSSAQSPISSDGSLCSTERKINCWLSPGNVVWAKTAVHEWWPAEIMDDKSIESTRDNLTGHVLVQLYGSEERSWLEPDRDVSQFDQALVYMILCSMTSLLGFHFNHPCLHGELHSFLWSLRLHAEALLLSSVVFQLLGSNRIQSCSSSLDVAWCIGTKEGGQFNPLLEPKSSEHTWFCSQANSNVYFVQCFEERSKNPLQTFQDALKQALSKRAHLSPKASPNRHLNGAKISYQPEKCDTWQSSRKTSNSLDVEGRGQRKRKVKVHFDEMSRMPTSKRKVRRLRIMRYLGLMAPIGSPFSLQH</sequence>
<dbReference type="AlphaFoldDB" id="A0A8J5F9T4"/>
<dbReference type="Proteomes" id="UP000734854">
    <property type="component" value="Unassembled WGS sequence"/>
</dbReference>
<evidence type="ECO:0000256" key="1">
    <source>
        <dbReference type="SAM" id="MobiDB-lite"/>
    </source>
</evidence>
<dbReference type="CDD" id="cd05162">
    <property type="entry name" value="PWWP"/>
    <property type="match status" value="1"/>
</dbReference>
<proteinExistence type="predicted"/>
<name>A0A8J5F9T4_ZINOF</name>
<feature type="compositionally biased region" description="Polar residues" evidence="1">
    <location>
        <begin position="324"/>
        <end position="335"/>
    </location>
</feature>
<dbReference type="InterPro" id="IPR000313">
    <property type="entry name" value="PWWP_dom"/>
</dbReference>
<evidence type="ECO:0000259" key="2">
    <source>
        <dbReference type="PROSITE" id="PS50812"/>
    </source>
</evidence>
<comment type="caution">
    <text evidence="3">The sequence shown here is derived from an EMBL/GenBank/DDBJ whole genome shotgun (WGS) entry which is preliminary data.</text>
</comment>
<feature type="region of interest" description="Disordered" evidence="1">
    <location>
        <begin position="323"/>
        <end position="343"/>
    </location>
</feature>
<dbReference type="EMBL" id="JACMSC010000016">
    <property type="protein sequence ID" value="KAG6482488.1"/>
    <property type="molecule type" value="Genomic_DNA"/>
</dbReference>
<keyword evidence="4" id="KW-1185">Reference proteome</keyword>
<dbReference type="Gene3D" id="2.30.30.140">
    <property type="match status" value="1"/>
</dbReference>
<dbReference type="PROSITE" id="PS50812">
    <property type="entry name" value="PWWP"/>
    <property type="match status" value="1"/>
</dbReference>
<accession>A0A8J5F9T4</accession>
<reference evidence="3 4" key="1">
    <citation type="submission" date="2020-08" db="EMBL/GenBank/DDBJ databases">
        <title>Plant Genome Project.</title>
        <authorList>
            <person name="Zhang R.-G."/>
        </authorList>
    </citation>
    <scope>NUCLEOTIDE SEQUENCE [LARGE SCALE GENOMIC DNA]</scope>
    <source>
        <tissue evidence="3">Rhizome</tissue>
    </source>
</reference>
<dbReference type="PANTHER" id="PTHR10688:SF14">
    <property type="entry name" value="PWWP DOMAIN-CONTAINING PROTEIN"/>
    <property type="match status" value="1"/>
</dbReference>
<evidence type="ECO:0000313" key="4">
    <source>
        <dbReference type="Proteomes" id="UP000734854"/>
    </source>
</evidence>
<protein>
    <recommendedName>
        <fullName evidence="2">PWWP domain-containing protein</fullName>
    </recommendedName>
</protein>
<organism evidence="3 4">
    <name type="scientific">Zingiber officinale</name>
    <name type="common">Ginger</name>
    <name type="synonym">Amomum zingiber</name>
    <dbReference type="NCBI Taxonomy" id="94328"/>
    <lineage>
        <taxon>Eukaryota</taxon>
        <taxon>Viridiplantae</taxon>
        <taxon>Streptophyta</taxon>
        <taxon>Embryophyta</taxon>
        <taxon>Tracheophyta</taxon>
        <taxon>Spermatophyta</taxon>
        <taxon>Magnoliopsida</taxon>
        <taxon>Liliopsida</taxon>
        <taxon>Zingiberales</taxon>
        <taxon>Zingiberaceae</taxon>
        <taxon>Zingiber</taxon>
    </lineage>
</organism>
<feature type="compositionally biased region" description="Polar residues" evidence="1">
    <location>
        <begin position="69"/>
        <end position="98"/>
    </location>
</feature>
<dbReference type="InterPro" id="IPR052657">
    <property type="entry name" value="PDP_family_Arabidopsis"/>
</dbReference>
<feature type="region of interest" description="Disordered" evidence="1">
    <location>
        <begin position="34"/>
        <end position="98"/>
    </location>
</feature>
<dbReference type="PANTHER" id="PTHR10688">
    <property type="entry name" value="PWWP DOMAIN-CONTAINING PROTEIN"/>
    <property type="match status" value="1"/>
</dbReference>
<feature type="domain" description="PWWP" evidence="2">
    <location>
        <begin position="111"/>
        <end position="170"/>
    </location>
</feature>
<feature type="compositionally biased region" description="Basic residues" evidence="1">
    <location>
        <begin position="45"/>
        <end position="57"/>
    </location>
</feature>